<reference evidence="4" key="1">
    <citation type="submission" date="2016-03" db="EMBL/GenBank/DDBJ databases">
        <authorList>
            <person name="Guldener U."/>
        </authorList>
    </citation>
    <scope>NUCLEOTIDE SEQUENCE [LARGE SCALE GENOMIC DNA]</scope>
    <source>
        <strain evidence="4">04CH-RAC-A.6.1</strain>
    </source>
</reference>
<evidence type="ECO:0000313" key="3">
    <source>
        <dbReference type="EMBL" id="CZT10510.1"/>
    </source>
</evidence>
<feature type="compositionally biased region" description="Polar residues" evidence="1">
    <location>
        <begin position="180"/>
        <end position="190"/>
    </location>
</feature>
<feature type="compositionally biased region" description="Basic and acidic residues" evidence="1">
    <location>
        <begin position="1159"/>
        <end position="1170"/>
    </location>
</feature>
<dbReference type="OrthoDB" id="6513042at2759"/>
<feature type="compositionally biased region" description="Basic residues" evidence="1">
    <location>
        <begin position="261"/>
        <end position="270"/>
    </location>
</feature>
<dbReference type="AlphaFoldDB" id="A0A1E1LJ18"/>
<feature type="region of interest" description="Disordered" evidence="1">
    <location>
        <begin position="385"/>
        <end position="593"/>
    </location>
</feature>
<name>A0A1E1LJ18_9HELO</name>
<sequence length="1198" mass="131392">MDVPHSQNTAPVLEFRCLYTADIRRKQQKRWQDGRLKFHTFNKRVMVYDEKSNFVGDTHWKGSHFEEGEELELERGGILVEVGECIGKRDQDLTELVDKRIKDREERVAAKVAASPSATMYRGQSTPTESALLRPKPLNAMLTPTGHYGRAVMPNTSPFEERQATKRDENEPPAKKRRQNNMTSSKNGYAQNLMGAPLSLGSAKPSSTPTIRYEPFKARPVHSSCSEAIDLTLDDEEERRASDLRRKVAQEQKAAIERPPPRQKKTKRSPPAKSGYASNLTGTPLMLSSSVVRPPAKVMISRALLERYDHESGSSDSEDDERKASDIQRNIAQEQRAAIERPPPRQKKSRGSPPAKSGYASNLTGTPLMLSGAGVVLSTKSVLPKAPVQQYDLSNGSSNSESESSMRVDSVPRTGAQLSRKTAAPQPRKENFQRFSEAADSPENAMPPPKVANIVREVRASSPQARDLFEEDSLAEEDIIIDDEPLPRSIVTIPSEKAKEKLSNKRRSEQESSIIDLDPSPKKPSRVKKRQKEMPATKATRPSKATPNAQSRSSSLQDIETGTLDLHHPGSFSRSAIQESSAIEPTPDRPRSALRIKSRPTRQMLMLMSRPSSRPTASNTSFDSSRLNVRTESKTADAPKEVELSQATIQLNTFCENQQAELEARLRRIESKTVVRHVEEDEDEEDYDEGLDHQMIDVLLTQKTMPGKLQEKPIRSVSSKRSLVEGRQSREIAAETIAGKPSSTSSEPCNPDQMHGSSQSNQVLISSAATEMQEQHNRHTEPPIPAPSVNRLSNQKNHISEPAMSSQVKDKNDPAAQPRREATVRASESSERPMKIGNEEAVLTRESLPLERSNSVKSPPTEPQRLPAKSCEIENLTISEEPLNVELCTSDAVLSKELFPRSIVMEKLPPAQFKPNSINTSSSPPIKEPNQTTPAAPAAPIIHHSPKSKTPLPDSPELTKTPCSSMQSSTARFLAMISPSPAKNVPSIFGSPQQKVPLVESIFGPSRSSEDEQKHLIINERQPNVHEDLAEKPIAITKSFSAVEGTLHDKSGPDAGQGVGFSSAGGGAGVARSLGMSLSTSDFAAADSFVKPRVRMGMGMGMGIGAPRARLANPATRGKPLHTVAASTVESLSTMSTSTSMPPPPLVAKTAGLLRIERERELEGEKERNEPLPAAPLDGPWSREAWDLFGWHGPGVST</sequence>
<feature type="region of interest" description="Disordered" evidence="1">
    <location>
        <begin position="306"/>
        <end position="365"/>
    </location>
</feature>
<feature type="compositionally biased region" description="Low complexity" evidence="1">
    <location>
        <begin position="394"/>
        <end position="405"/>
    </location>
</feature>
<accession>A0A1E1LJ18</accession>
<feature type="domain" description="5'-3' DNA helicase ZGRF1-like N-terminal" evidence="2">
    <location>
        <begin position="12"/>
        <end position="93"/>
    </location>
</feature>
<proteinExistence type="predicted"/>
<evidence type="ECO:0000259" key="2">
    <source>
        <dbReference type="Pfam" id="PF10382"/>
    </source>
</evidence>
<feature type="compositionally biased region" description="Basic and acidic residues" evidence="1">
    <location>
        <begin position="496"/>
        <end position="510"/>
    </location>
</feature>
<protein>
    <recommendedName>
        <fullName evidence="2">5'-3' DNA helicase ZGRF1-like N-terminal domain-containing protein</fullName>
    </recommendedName>
</protein>
<feature type="compositionally biased region" description="Basic and acidic residues" evidence="1">
    <location>
        <begin position="159"/>
        <end position="174"/>
    </location>
</feature>
<evidence type="ECO:0000256" key="1">
    <source>
        <dbReference type="SAM" id="MobiDB-lite"/>
    </source>
</evidence>
<feature type="region of interest" description="Disordered" evidence="1">
    <location>
        <begin position="914"/>
        <end position="964"/>
    </location>
</feature>
<feature type="compositionally biased region" description="Polar residues" evidence="1">
    <location>
        <begin position="543"/>
        <end position="560"/>
    </location>
</feature>
<evidence type="ECO:0000313" key="4">
    <source>
        <dbReference type="Proteomes" id="UP000178912"/>
    </source>
</evidence>
<feature type="compositionally biased region" description="Basic and acidic residues" evidence="1">
    <location>
        <begin position="722"/>
        <end position="733"/>
    </location>
</feature>
<feature type="compositionally biased region" description="Basic and acidic residues" evidence="1">
    <location>
        <begin position="629"/>
        <end position="639"/>
    </location>
</feature>
<feature type="compositionally biased region" description="Polar residues" evidence="1">
    <location>
        <begin position="790"/>
        <end position="807"/>
    </location>
</feature>
<feature type="region of interest" description="Disordered" evidence="1">
    <location>
        <begin position="233"/>
        <end position="287"/>
    </location>
</feature>
<dbReference type="EMBL" id="FJUX01000129">
    <property type="protein sequence ID" value="CZT10510.1"/>
    <property type="molecule type" value="Genomic_DNA"/>
</dbReference>
<keyword evidence="4" id="KW-1185">Reference proteome</keyword>
<feature type="region of interest" description="Disordered" evidence="1">
    <location>
        <begin position="146"/>
        <end position="208"/>
    </location>
</feature>
<feature type="region of interest" description="Disordered" evidence="1">
    <location>
        <begin position="1159"/>
        <end position="1179"/>
    </location>
</feature>
<dbReference type="Pfam" id="PF10382">
    <property type="entry name" value="ZGRF1-like_N"/>
    <property type="match status" value="1"/>
</dbReference>
<feature type="region of interest" description="Disordered" evidence="1">
    <location>
        <begin position="610"/>
        <end position="639"/>
    </location>
</feature>
<feature type="region of interest" description="Disordered" evidence="1">
    <location>
        <begin position="703"/>
        <end position="866"/>
    </location>
</feature>
<feature type="compositionally biased region" description="Polar residues" evidence="1">
    <location>
        <begin position="276"/>
        <end position="287"/>
    </location>
</feature>
<feature type="compositionally biased region" description="Polar residues" evidence="1">
    <location>
        <begin position="610"/>
        <end position="628"/>
    </location>
</feature>
<feature type="compositionally biased region" description="Basic and acidic residues" evidence="1">
    <location>
        <begin position="808"/>
        <end position="838"/>
    </location>
</feature>
<feature type="compositionally biased region" description="Acidic residues" evidence="1">
    <location>
        <begin position="469"/>
        <end position="484"/>
    </location>
</feature>
<feature type="compositionally biased region" description="Basic and acidic residues" evidence="1">
    <location>
        <begin position="238"/>
        <end position="260"/>
    </location>
</feature>
<feature type="compositionally biased region" description="Polar residues" evidence="1">
    <location>
        <begin position="572"/>
        <end position="583"/>
    </location>
</feature>
<gene>
    <name evidence="3" type="ORF">RAG0_14959</name>
</gene>
<organism evidence="3 4">
    <name type="scientific">Rhynchosporium agropyri</name>
    <dbReference type="NCBI Taxonomy" id="914238"/>
    <lineage>
        <taxon>Eukaryota</taxon>
        <taxon>Fungi</taxon>
        <taxon>Dikarya</taxon>
        <taxon>Ascomycota</taxon>
        <taxon>Pezizomycotina</taxon>
        <taxon>Leotiomycetes</taxon>
        <taxon>Helotiales</taxon>
        <taxon>Ploettnerulaceae</taxon>
        <taxon>Rhynchosporium</taxon>
    </lineage>
</organism>
<dbReference type="Proteomes" id="UP000178912">
    <property type="component" value="Unassembled WGS sequence"/>
</dbReference>
<feature type="compositionally biased region" description="Polar residues" evidence="1">
    <location>
        <begin position="755"/>
        <end position="772"/>
    </location>
</feature>
<feature type="compositionally biased region" description="Low complexity" evidence="1">
    <location>
        <begin position="915"/>
        <end position="925"/>
    </location>
</feature>
<dbReference type="InterPro" id="IPR018838">
    <property type="entry name" value="ZGRF1-like_N"/>
</dbReference>